<feature type="active site" description="Charge relay system" evidence="5">
    <location>
        <position position="245"/>
    </location>
</feature>
<dbReference type="Pfam" id="PF00082">
    <property type="entry name" value="Peptidase_S8"/>
    <property type="match status" value="1"/>
</dbReference>
<keyword evidence="9" id="KW-1185">Reference proteome</keyword>
<evidence type="ECO:0000256" key="5">
    <source>
        <dbReference type="PROSITE-ProRule" id="PRU01240"/>
    </source>
</evidence>
<dbReference type="InterPro" id="IPR015500">
    <property type="entry name" value="Peptidase_S8_subtilisin-rel"/>
</dbReference>
<dbReference type="GO" id="GO:0004252">
    <property type="term" value="F:serine-type endopeptidase activity"/>
    <property type="evidence" value="ECO:0007669"/>
    <property type="project" value="UniProtKB-UniRule"/>
</dbReference>
<dbReference type="InterPro" id="IPR000209">
    <property type="entry name" value="Peptidase_S8/S53_dom"/>
</dbReference>
<proteinExistence type="inferred from homology"/>
<evidence type="ECO:0000256" key="1">
    <source>
        <dbReference type="ARBA" id="ARBA00011073"/>
    </source>
</evidence>
<dbReference type="PANTHER" id="PTHR43806">
    <property type="entry name" value="PEPTIDASE S8"/>
    <property type="match status" value="1"/>
</dbReference>
<feature type="region of interest" description="Disordered" evidence="6">
    <location>
        <begin position="130"/>
        <end position="191"/>
    </location>
</feature>
<dbReference type="PROSITE" id="PS00138">
    <property type="entry name" value="SUBTILASE_SER"/>
    <property type="match status" value="1"/>
</dbReference>
<protein>
    <recommendedName>
        <fullName evidence="7">Peptidase S8/S53 domain-containing protein</fullName>
    </recommendedName>
</protein>
<dbReference type="InterPro" id="IPR023828">
    <property type="entry name" value="Peptidase_S8_Ser-AS"/>
</dbReference>
<dbReference type="PROSITE" id="PS51892">
    <property type="entry name" value="SUBTILASE"/>
    <property type="match status" value="1"/>
</dbReference>
<gene>
    <name evidence="8" type="ORF">E0H73_30110</name>
</gene>
<dbReference type="CDD" id="cd00306">
    <property type="entry name" value="Peptidases_S8_S53"/>
    <property type="match status" value="1"/>
</dbReference>
<dbReference type="PRINTS" id="PR00723">
    <property type="entry name" value="SUBTILISIN"/>
</dbReference>
<dbReference type="GO" id="GO:0006508">
    <property type="term" value="P:proteolysis"/>
    <property type="evidence" value="ECO:0007669"/>
    <property type="project" value="UniProtKB-KW"/>
</dbReference>
<feature type="region of interest" description="Disordered" evidence="6">
    <location>
        <begin position="1"/>
        <end position="25"/>
    </location>
</feature>
<evidence type="ECO:0000313" key="9">
    <source>
        <dbReference type="Proteomes" id="UP000291144"/>
    </source>
</evidence>
<organism evidence="8 9">
    <name type="scientific">Kribbella pittospori</name>
    <dbReference type="NCBI Taxonomy" id="722689"/>
    <lineage>
        <taxon>Bacteria</taxon>
        <taxon>Bacillati</taxon>
        <taxon>Actinomycetota</taxon>
        <taxon>Actinomycetes</taxon>
        <taxon>Propionibacteriales</taxon>
        <taxon>Kribbellaceae</taxon>
        <taxon>Kribbella</taxon>
    </lineage>
</organism>
<evidence type="ECO:0000313" key="8">
    <source>
        <dbReference type="EMBL" id="TCC57620.1"/>
    </source>
</evidence>
<name>A0A4R0KD52_9ACTN</name>
<dbReference type="EMBL" id="SJKB01000010">
    <property type="protein sequence ID" value="TCC57620.1"/>
    <property type="molecule type" value="Genomic_DNA"/>
</dbReference>
<dbReference type="Proteomes" id="UP000291144">
    <property type="component" value="Unassembled WGS sequence"/>
</dbReference>
<dbReference type="Gene3D" id="3.40.50.200">
    <property type="entry name" value="Peptidase S8/S53 domain"/>
    <property type="match status" value="1"/>
</dbReference>
<dbReference type="OrthoDB" id="5177045at2"/>
<dbReference type="SUPFAM" id="SSF52743">
    <property type="entry name" value="Subtilisin-like"/>
    <property type="match status" value="1"/>
</dbReference>
<keyword evidence="3 5" id="KW-0378">Hydrolase</keyword>
<keyword evidence="2 5" id="KW-0645">Protease</keyword>
<evidence type="ECO:0000256" key="2">
    <source>
        <dbReference type="ARBA" id="ARBA00022670"/>
    </source>
</evidence>
<sequence>MSEDDATSPEGRTEEATVVPETPEDAQRALILSGFDRDSEHPRKLATGRGAGTDSGIDFFYEAGTILVREEHFEHVRRILDQLHLLPRGDREPVSRPVIAGIRLIRLNPELNPQLGTLETLKLLREGGEVTINRPADQPGDVDTPAESSGPEQGERPADDAGSAEGAGSEEGERPPNTVPQTVLVTGLGPGVGTPNHLVSITGGRGNGAGCPATEPEPVPAGSAPYPGYTPHRSAGEGVKIVVVDTGFDDTAPDRSDWLKGVEGDKDLGILGNTLEFYAGHGTFIAGVIRSVAPLAEVCVRKGFGPEGTVVESDLVAKLDEIIEKDDPDIISMSAGTYCHDATGLPTFGVFNERRLSHHKGVVFVVAAGNYADRKAFWPAAAPYTVSVGALNTYWHGRASFSDYGGWVDVYAPGQDLINAFPVGNYTYREPPHVGPGRPPRQEEFHGMARWSGTSFSTPLVAGLIAARMSRTGENGRDAAAALIAEARQAAQPGVGAVLLPE</sequence>
<comment type="similarity">
    <text evidence="1 5">Belongs to the peptidase S8 family.</text>
</comment>
<evidence type="ECO:0000256" key="6">
    <source>
        <dbReference type="SAM" id="MobiDB-lite"/>
    </source>
</evidence>
<reference evidence="8 9" key="1">
    <citation type="submission" date="2019-02" db="EMBL/GenBank/DDBJ databases">
        <title>Kribbella capetownensis sp. nov. and Kribbella speibonae sp. nov., isolated from soil.</title>
        <authorList>
            <person name="Curtis S.M."/>
            <person name="Norton I."/>
            <person name="Everest G.J."/>
            <person name="Meyers P.R."/>
        </authorList>
    </citation>
    <scope>NUCLEOTIDE SEQUENCE [LARGE SCALE GENOMIC DNA]</scope>
    <source>
        <strain evidence="8 9">NRRL B-24813</strain>
    </source>
</reference>
<feature type="active site" description="Charge relay system" evidence="5">
    <location>
        <position position="281"/>
    </location>
</feature>
<evidence type="ECO:0000259" key="7">
    <source>
        <dbReference type="Pfam" id="PF00082"/>
    </source>
</evidence>
<dbReference type="AlphaFoldDB" id="A0A4R0KD52"/>
<dbReference type="InterPro" id="IPR036852">
    <property type="entry name" value="Peptidase_S8/S53_dom_sf"/>
</dbReference>
<evidence type="ECO:0000256" key="4">
    <source>
        <dbReference type="ARBA" id="ARBA00022825"/>
    </source>
</evidence>
<feature type="domain" description="Peptidase S8/S53" evidence="7">
    <location>
        <begin position="236"/>
        <end position="480"/>
    </location>
</feature>
<dbReference type="PANTHER" id="PTHR43806:SF11">
    <property type="entry name" value="CEREVISIN-RELATED"/>
    <property type="match status" value="1"/>
</dbReference>
<dbReference type="InterPro" id="IPR050131">
    <property type="entry name" value="Peptidase_S8_subtilisin-like"/>
</dbReference>
<accession>A0A4R0KD52</accession>
<feature type="active site" description="Charge relay system" evidence="5">
    <location>
        <position position="455"/>
    </location>
</feature>
<keyword evidence="4 5" id="KW-0720">Serine protease</keyword>
<comment type="caution">
    <text evidence="8">The sequence shown here is derived from an EMBL/GenBank/DDBJ whole genome shotgun (WGS) entry which is preliminary data.</text>
</comment>
<evidence type="ECO:0000256" key="3">
    <source>
        <dbReference type="ARBA" id="ARBA00022801"/>
    </source>
</evidence>